<dbReference type="InterPro" id="IPR002156">
    <property type="entry name" value="RNaseH_domain"/>
</dbReference>
<evidence type="ECO:0000313" key="3">
    <source>
        <dbReference type="Proteomes" id="UP000593575"/>
    </source>
</evidence>
<dbReference type="Gene3D" id="3.30.420.10">
    <property type="entry name" value="Ribonuclease H-like superfamily/Ribonuclease H"/>
    <property type="match status" value="1"/>
</dbReference>
<dbReference type="GO" id="GO:0003676">
    <property type="term" value="F:nucleic acid binding"/>
    <property type="evidence" value="ECO:0007669"/>
    <property type="project" value="InterPro"/>
</dbReference>
<proteinExistence type="predicted"/>
<dbReference type="AlphaFoldDB" id="A0A7J9KF21"/>
<dbReference type="EMBL" id="JABFAE010412035">
    <property type="protein sequence ID" value="MBA0845010.1"/>
    <property type="molecule type" value="Genomic_DNA"/>
</dbReference>
<dbReference type="Pfam" id="PF13456">
    <property type="entry name" value="RVT_3"/>
    <property type="match status" value="1"/>
</dbReference>
<dbReference type="InterPro" id="IPR044730">
    <property type="entry name" value="RNase_H-like_dom_plant"/>
</dbReference>
<dbReference type="PANTHER" id="PTHR47723">
    <property type="entry name" value="OS05G0353850 PROTEIN"/>
    <property type="match status" value="1"/>
</dbReference>
<sequence length="249" mass="28921">MVGRICDIPILPHGPSDRMVWFHNVHGIYTTKPAYFWLLFKSIRYGPHWFFWKLFWKLRVLPKIHAFAWQIGHELLPKNVKILAIKYNVVRECSRCRGGDETVIHALRNCPKAGDVLIMVDSDDFVLCGKVIFIDKAVNPKWAELDALLVGIQLTQSLNLDKVIFEMDCACTVTRLCKHKDDITIFGCRIKKVCEMFDSFLKAKVKYVNRWGNKAADFLCKWFLSNYCNMSFEIDYPSDIHNLVITDAI</sequence>
<dbReference type="GO" id="GO:0004523">
    <property type="term" value="F:RNA-DNA hybrid ribonuclease activity"/>
    <property type="evidence" value="ECO:0007669"/>
    <property type="project" value="InterPro"/>
</dbReference>
<protein>
    <recommendedName>
        <fullName evidence="1">RNase H type-1 domain-containing protein</fullName>
    </recommendedName>
</protein>
<accession>A0A7J9KF21</accession>
<dbReference type="Proteomes" id="UP000593575">
    <property type="component" value="Unassembled WGS sequence"/>
</dbReference>
<dbReference type="PANTHER" id="PTHR47723:SF19">
    <property type="entry name" value="POLYNUCLEOTIDYL TRANSFERASE, RIBONUCLEASE H-LIKE SUPERFAMILY PROTEIN"/>
    <property type="match status" value="1"/>
</dbReference>
<dbReference type="CDD" id="cd06222">
    <property type="entry name" value="RNase_H_like"/>
    <property type="match status" value="1"/>
</dbReference>
<evidence type="ECO:0000313" key="2">
    <source>
        <dbReference type="EMBL" id="MBA0845010.1"/>
    </source>
</evidence>
<reference evidence="2 3" key="1">
    <citation type="journal article" date="2019" name="Genome Biol. Evol.">
        <title>Insights into the evolution of the New World diploid cottons (Gossypium, subgenus Houzingenia) based on genome sequencing.</title>
        <authorList>
            <person name="Grover C.E."/>
            <person name="Arick M.A. 2nd"/>
            <person name="Thrash A."/>
            <person name="Conover J.L."/>
            <person name="Sanders W.S."/>
            <person name="Peterson D.G."/>
            <person name="Frelichowski J.E."/>
            <person name="Scheffler J.A."/>
            <person name="Scheffler B.E."/>
            <person name="Wendel J.F."/>
        </authorList>
    </citation>
    <scope>NUCLEOTIDE SEQUENCE [LARGE SCALE GENOMIC DNA]</scope>
    <source>
        <strain evidence="2">6</strain>
        <tissue evidence="2">Leaf</tissue>
    </source>
</reference>
<dbReference type="InterPro" id="IPR012337">
    <property type="entry name" value="RNaseH-like_sf"/>
</dbReference>
<comment type="caution">
    <text evidence="2">The sequence shown here is derived from an EMBL/GenBank/DDBJ whole genome shotgun (WGS) entry which is preliminary data.</text>
</comment>
<gene>
    <name evidence="2" type="ORF">Goarm_022812</name>
</gene>
<evidence type="ECO:0000259" key="1">
    <source>
        <dbReference type="Pfam" id="PF13456"/>
    </source>
</evidence>
<organism evidence="2 3">
    <name type="scientific">Gossypium armourianum</name>
    <dbReference type="NCBI Taxonomy" id="34283"/>
    <lineage>
        <taxon>Eukaryota</taxon>
        <taxon>Viridiplantae</taxon>
        <taxon>Streptophyta</taxon>
        <taxon>Embryophyta</taxon>
        <taxon>Tracheophyta</taxon>
        <taxon>Spermatophyta</taxon>
        <taxon>Magnoliopsida</taxon>
        <taxon>eudicotyledons</taxon>
        <taxon>Gunneridae</taxon>
        <taxon>Pentapetalae</taxon>
        <taxon>rosids</taxon>
        <taxon>malvids</taxon>
        <taxon>Malvales</taxon>
        <taxon>Malvaceae</taxon>
        <taxon>Malvoideae</taxon>
        <taxon>Gossypium</taxon>
    </lineage>
</organism>
<feature type="domain" description="RNase H type-1" evidence="1">
    <location>
        <begin position="114"/>
        <end position="222"/>
    </location>
</feature>
<dbReference type="InterPro" id="IPR053151">
    <property type="entry name" value="RNase_H-like"/>
</dbReference>
<dbReference type="InterPro" id="IPR036397">
    <property type="entry name" value="RNaseH_sf"/>
</dbReference>
<dbReference type="SUPFAM" id="SSF53098">
    <property type="entry name" value="Ribonuclease H-like"/>
    <property type="match status" value="1"/>
</dbReference>
<keyword evidence="3" id="KW-1185">Reference proteome</keyword>
<name>A0A7J9KF21_9ROSI</name>